<evidence type="ECO:0000259" key="10">
    <source>
        <dbReference type="Pfam" id="PF03358"/>
    </source>
</evidence>
<evidence type="ECO:0000256" key="9">
    <source>
        <dbReference type="ARBA" id="ARBA00023027"/>
    </source>
</evidence>
<keyword evidence="6" id="KW-0288">FMN</keyword>
<name>A0A9X4AMG9_9BACI</name>
<keyword evidence="12" id="KW-1185">Reference proteome</keyword>
<reference evidence="11" key="1">
    <citation type="submission" date="2022-06" db="EMBL/GenBank/DDBJ databases">
        <title>Aquibacillus sp. a new bacterium isolated from soil saline samples.</title>
        <authorList>
            <person name="Galisteo C."/>
            <person name="De La Haba R."/>
            <person name="Sanchez-Porro C."/>
            <person name="Ventosa A."/>
        </authorList>
    </citation>
    <scope>NUCLEOTIDE SEQUENCE</scope>
    <source>
        <strain evidence="11">3ASR75-11</strain>
    </source>
</reference>
<dbReference type="InterPro" id="IPR005025">
    <property type="entry name" value="FMN_Rdtase-like_dom"/>
</dbReference>
<protein>
    <submittedName>
        <fullName evidence="11">NAD(P)H-dependent oxidoreductase</fullName>
    </submittedName>
</protein>
<organism evidence="11 12">
    <name type="scientific">Terrihalobacillus insolitus</name>
    <dbReference type="NCBI Taxonomy" id="2950438"/>
    <lineage>
        <taxon>Bacteria</taxon>
        <taxon>Bacillati</taxon>
        <taxon>Bacillota</taxon>
        <taxon>Bacilli</taxon>
        <taxon>Bacillales</taxon>
        <taxon>Bacillaceae</taxon>
        <taxon>Terrihalobacillus</taxon>
    </lineage>
</organism>
<dbReference type="FunFam" id="3.40.50.360:FF:000052">
    <property type="entry name" value="NAD(P)H-dependent FMN reductase LOT6"/>
    <property type="match status" value="1"/>
</dbReference>
<dbReference type="EMBL" id="JAMQKB010000014">
    <property type="protein sequence ID" value="MDC3425422.1"/>
    <property type="molecule type" value="Genomic_DNA"/>
</dbReference>
<comment type="subunit">
    <text evidence="3">Homodimer.</text>
</comment>
<evidence type="ECO:0000256" key="6">
    <source>
        <dbReference type="ARBA" id="ARBA00022643"/>
    </source>
</evidence>
<proteinExistence type="inferred from homology"/>
<keyword evidence="7" id="KW-0521">NADP</keyword>
<dbReference type="PANTHER" id="PTHR30543:SF21">
    <property type="entry name" value="NAD(P)H-DEPENDENT FMN REDUCTASE LOT6"/>
    <property type="match status" value="1"/>
</dbReference>
<dbReference type="SUPFAM" id="SSF52218">
    <property type="entry name" value="Flavoproteins"/>
    <property type="match status" value="1"/>
</dbReference>
<evidence type="ECO:0000256" key="4">
    <source>
        <dbReference type="ARBA" id="ARBA00022490"/>
    </source>
</evidence>
<keyword evidence="8" id="KW-0560">Oxidoreductase</keyword>
<dbReference type="InterPro" id="IPR050712">
    <property type="entry name" value="NAD(P)H-dep_reductase"/>
</dbReference>
<evidence type="ECO:0000313" key="12">
    <source>
        <dbReference type="Proteomes" id="UP001145050"/>
    </source>
</evidence>
<keyword evidence="9" id="KW-0520">NAD</keyword>
<comment type="similarity">
    <text evidence="2">Belongs to the azoreductase type 2 family.</text>
</comment>
<comment type="caution">
    <text evidence="11">The sequence shown here is derived from an EMBL/GenBank/DDBJ whole genome shotgun (WGS) entry which is preliminary data.</text>
</comment>
<dbReference type="Pfam" id="PF03358">
    <property type="entry name" value="FMN_red"/>
    <property type="match status" value="1"/>
</dbReference>
<evidence type="ECO:0000256" key="3">
    <source>
        <dbReference type="ARBA" id="ARBA00011738"/>
    </source>
</evidence>
<evidence type="ECO:0000256" key="2">
    <source>
        <dbReference type="ARBA" id="ARBA00009428"/>
    </source>
</evidence>
<dbReference type="GO" id="GO:0016491">
    <property type="term" value="F:oxidoreductase activity"/>
    <property type="evidence" value="ECO:0007669"/>
    <property type="project" value="UniProtKB-KW"/>
</dbReference>
<sequence length="184" mass="20599">MKIGIILGSTRPGRNSEAVAKWIYDLAQQRNDEAEYELVDIADYNLPLLDEAMPPSMGQYANEHTKRWAAKIDTFDGFIFVTPEYNHAVSGALKNAIDFLYKEWNNKAAGFVGVGSTGGVRAVENLRLIMGELQVADVRSQVALSLFTDFENFSVFKPGDHHLDAVNNMFDQVIAWSKVLKTLR</sequence>
<evidence type="ECO:0000256" key="5">
    <source>
        <dbReference type="ARBA" id="ARBA00022630"/>
    </source>
</evidence>
<accession>A0A9X4AMG9</accession>
<evidence type="ECO:0000256" key="1">
    <source>
        <dbReference type="ARBA" id="ARBA00004496"/>
    </source>
</evidence>
<dbReference type="Gene3D" id="3.40.50.360">
    <property type="match status" value="1"/>
</dbReference>
<gene>
    <name evidence="11" type="ORF">NC797_13015</name>
</gene>
<dbReference type="InterPro" id="IPR029039">
    <property type="entry name" value="Flavoprotein-like_sf"/>
</dbReference>
<dbReference type="RefSeq" id="WP_272437229.1">
    <property type="nucleotide sequence ID" value="NZ_JAMQKB010000014.1"/>
</dbReference>
<dbReference type="PANTHER" id="PTHR30543">
    <property type="entry name" value="CHROMATE REDUCTASE"/>
    <property type="match status" value="1"/>
</dbReference>
<keyword evidence="5" id="KW-0285">Flavoprotein</keyword>
<dbReference type="GO" id="GO:0005829">
    <property type="term" value="C:cytosol"/>
    <property type="evidence" value="ECO:0007669"/>
    <property type="project" value="TreeGrafter"/>
</dbReference>
<evidence type="ECO:0000256" key="8">
    <source>
        <dbReference type="ARBA" id="ARBA00023002"/>
    </source>
</evidence>
<dbReference type="GO" id="GO:0010181">
    <property type="term" value="F:FMN binding"/>
    <property type="evidence" value="ECO:0007669"/>
    <property type="project" value="TreeGrafter"/>
</dbReference>
<dbReference type="AlphaFoldDB" id="A0A9X4AMG9"/>
<evidence type="ECO:0000256" key="7">
    <source>
        <dbReference type="ARBA" id="ARBA00022857"/>
    </source>
</evidence>
<feature type="domain" description="NADPH-dependent FMN reductase-like" evidence="10">
    <location>
        <begin position="1"/>
        <end position="147"/>
    </location>
</feature>
<evidence type="ECO:0000313" key="11">
    <source>
        <dbReference type="EMBL" id="MDC3425422.1"/>
    </source>
</evidence>
<comment type="subcellular location">
    <subcellularLocation>
        <location evidence="1">Cytoplasm</location>
    </subcellularLocation>
</comment>
<keyword evidence="4" id="KW-0963">Cytoplasm</keyword>
<dbReference type="Proteomes" id="UP001145050">
    <property type="component" value="Unassembled WGS sequence"/>
</dbReference>